<evidence type="ECO:0000256" key="1">
    <source>
        <dbReference type="SAM" id="Phobius"/>
    </source>
</evidence>
<dbReference type="EMBL" id="MDEK01000012">
    <property type="protein sequence ID" value="PPU81698.1"/>
    <property type="molecule type" value="Genomic_DNA"/>
</dbReference>
<feature type="transmembrane region" description="Helical" evidence="1">
    <location>
        <begin position="12"/>
        <end position="40"/>
    </location>
</feature>
<proteinExistence type="predicted"/>
<dbReference type="AlphaFoldDB" id="A0A2P5Z2C0"/>
<reference evidence="2 3" key="1">
    <citation type="submission" date="2016-08" db="EMBL/GenBank/DDBJ databases">
        <authorList>
            <person name="Seilhamer J.J."/>
        </authorList>
    </citation>
    <scope>NUCLEOTIDE SEQUENCE [LARGE SCALE GENOMIC DNA]</scope>
    <source>
        <strain evidence="2 3">CFBP4641</strain>
    </source>
</reference>
<dbReference type="Proteomes" id="UP000247346">
    <property type="component" value="Unassembled WGS sequence"/>
</dbReference>
<keyword evidence="1" id="KW-0812">Transmembrane</keyword>
<evidence type="ECO:0000313" key="3">
    <source>
        <dbReference type="Proteomes" id="UP000247346"/>
    </source>
</evidence>
<name>A0A2P5Z2C0_9XANT</name>
<gene>
    <name evidence="2" type="ORF">XsacCFBP4641_14125</name>
</gene>
<protein>
    <submittedName>
        <fullName evidence="2">Uncharacterized protein</fullName>
    </submittedName>
</protein>
<keyword evidence="1" id="KW-0472">Membrane</keyword>
<dbReference type="RefSeq" id="WP_010343430.1">
    <property type="nucleotide sequence ID" value="NZ_CP132343.1"/>
</dbReference>
<evidence type="ECO:0000313" key="2">
    <source>
        <dbReference type="EMBL" id="PPU81698.1"/>
    </source>
</evidence>
<keyword evidence="1" id="KW-1133">Transmembrane helix</keyword>
<comment type="caution">
    <text evidence="2">The sequence shown here is derived from an EMBL/GenBank/DDBJ whole genome shotgun (WGS) entry which is preliminary data.</text>
</comment>
<sequence>MVSTSSPRCGRSWGLAALLLALLAWLALIGTVLCFLASIGVPGDGDNAIRAMRPWILTSLGVLAVSAPGGLLAAVQGWRLRRGRVCAVIAAALLALLLIVAIPLSAILR</sequence>
<dbReference type="GeneID" id="93878806"/>
<organism evidence="2 3">
    <name type="scientific">Xanthomonas sacchari</name>
    <dbReference type="NCBI Taxonomy" id="56458"/>
    <lineage>
        <taxon>Bacteria</taxon>
        <taxon>Pseudomonadati</taxon>
        <taxon>Pseudomonadota</taxon>
        <taxon>Gammaproteobacteria</taxon>
        <taxon>Lysobacterales</taxon>
        <taxon>Lysobacteraceae</taxon>
        <taxon>Xanthomonas</taxon>
    </lineage>
</organism>
<accession>A0A2P5Z2C0</accession>
<feature type="transmembrane region" description="Helical" evidence="1">
    <location>
        <begin position="52"/>
        <end position="73"/>
    </location>
</feature>
<feature type="transmembrane region" description="Helical" evidence="1">
    <location>
        <begin position="85"/>
        <end position="108"/>
    </location>
</feature>